<dbReference type="AlphaFoldDB" id="F0XFS0"/>
<proteinExistence type="predicted"/>
<dbReference type="InParanoid" id="F0XFS0"/>
<dbReference type="STRING" id="655863.F0XFS0"/>
<dbReference type="SUPFAM" id="SSF144020">
    <property type="entry name" value="FdhE-like"/>
    <property type="match status" value="1"/>
</dbReference>
<name>F0XFS0_GROCL</name>
<dbReference type="HOGENOM" id="CLU_076139_0_0_1"/>
<dbReference type="InterPro" id="IPR002893">
    <property type="entry name" value="Znf_MYND"/>
</dbReference>
<dbReference type="PROSITE" id="PS01360">
    <property type="entry name" value="ZF_MYND_1"/>
    <property type="match status" value="1"/>
</dbReference>
<gene>
    <name evidence="6" type="ORF">CMQ_1030</name>
</gene>
<evidence type="ECO:0000313" key="6">
    <source>
        <dbReference type="EMBL" id="EFX04102.1"/>
    </source>
</evidence>
<sequence length="222" mass="23713">MSGIPDLDDRTLFPPFLDLPEAEDGDAATEKKTAGQPALLAQVKNNMTINKPTLVLSDRDGHSFALVFDGLDRDGLDLEGLGFRPGTTILVPAARRTIPAARADDGSSSPETINSKAARRPFLRIPAGQADTVQVMPAALDQVVAAASRLRLREQQHETGQDRQCSTCGTTPDAGPAAKRLLKCTGCSEAWYCNKACQTQGWKDGHKGECKAIRAVATVWGS</sequence>
<keyword evidence="2 4" id="KW-0863">Zinc-finger</keyword>
<dbReference type="GeneID" id="25973864"/>
<dbReference type="InterPro" id="IPR024064">
    <property type="entry name" value="FdhE-like_sf"/>
</dbReference>
<dbReference type="PROSITE" id="PS50865">
    <property type="entry name" value="ZF_MYND_2"/>
    <property type="match status" value="1"/>
</dbReference>
<evidence type="ECO:0000256" key="4">
    <source>
        <dbReference type="PROSITE-ProRule" id="PRU00134"/>
    </source>
</evidence>
<reference evidence="6 7" key="1">
    <citation type="journal article" date="2011" name="Proc. Natl. Acad. Sci. U.S.A.">
        <title>Genome and transcriptome analyses of the mountain pine beetle-fungal symbiont Grosmannia clavigera, a lodgepole pine pathogen.</title>
        <authorList>
            <person name="DiGuistini S."/>
            <person name="Wang Y."/>
            <person name="Liao N.Y."/>
            <person name="Taylor G."/>
            <person name="Tanguay P."/>
            <person name="Feau N."/>
            <person name="Henrissat B."/>
            <person name="Chan S.K."/>
            <person name="Hesse-Orce U."/>
            <person name="Alamouti S.M."/>
            <person name="Tsui C.K.M."/>
            <person name="Docking R.T."/>
            <person name="Levasseur A."/>
            <person name="Haridas S."/>
            <person name="Robertson G."/>
            <person name="Birol I."/>
            <person name="Holt R.A."/>
            <person name="Marra M.A."/>
            <person name="Hamelin R.C."/>
            <person name="Hirst M."/>
            <person name="Jones S.J.M."/>
            <person name="Bohlmann J."/>
            <person name="Breuil C."/>
        </authorList>
    </citation>
    <scope>NUCLEOTIDE SEQUENCE [LARGE SCALE GENOMIC DNA]</scope>
    <source>
        <strain evidence="7">kw1407 / UAMH 11150</strain>
    </source>
</reference>
<dbReference type="Proteomes" id="UP000007796">
    <property type="component" value="Unassembled WGS sequence"/>
</dbReference>
<keyword evidence="1" id="KW-0479">Metal-binding</keyword>
<evidence type="ECO:0000256" key="2">
    <source>
        <dbReference type="ARBA" id="ARBA00022771"/>
    </source>
</evidence>
<evidence type="ECO:0000259" key="5">
    <source>
        <dbReference type="PROSITE" id="PS50865"/>
    </source>
</evidence>
<dbReference type="Gene3D" id="6.10.140.2220">
    <property type="match status" value="1"/>
</dbReference>
<dbReference type="EMBL" id="GL629765">
    <property type="protein sequence ID" value="EFX04102.1"/>
    <property type="molecule type" value="Genomic_DNA"/>
</dbReference>
<evidence type="ECO:0000256" key="1">
    <source>
        <dbReference type="ARBA" id="ARBA00022723"/>
    </source>
</evidence>
<dbReference type="SUPFAM" id="SSF144232">
    <property type="entry name" value="HIT/MYND zinc finger-like"/>
    <property type="match status" value="1"/>
</dbReference>
<evidence type="ECO:0000313" key="7">
    <source>
        <dbReference type="Proteomes" id="UP000007796"/>
    </source>
</evidence>
<organism evidence="7">
    <name type="scientific">Grosmannia clavigera (strain kw1407 / UAMH 11150)</name>
    <name type="common">Blue stain fungus</name>
    <name type="synonym">Graphiocladiella clavigera</name>
    <dbReference type="NCBI Taxonomy" id="655863"/>
    <lineage>
        <taxon>Eukaryota</taxon>
        <taxon>Fungi</taxon>
        <taxon>Dikarya</taxon>
        <taxon>Ascomycota</taxon>
        <taxon>Pezizomycotina</taxon>
        <taxon>Sordariomycetes</taxon>
        <taxon>Sordariomycetidae</taxon>
        <taxon>Ophiostomatales</taxon>
        <taxon>Ophiostomataceae</taxon>
        <taxon>Leptographium</taxon>
    </lineage>
</organism>
<keyword evidence="7" id="KW-1185">Reference proteome</keyword>
<accession>F0XFS0</accession>
<evidence type="ECO:0000256" key="3">
    <source>
        <dbReference type="ARBA" id="ARBA00022833"/>
    </source>
</evidence>
<dbReference type="Pfam" id="PF01753">
    <property type="entry name" value="zf-MYND"/>
    <property type="match status" value="1"/>
</dbReference>
<keyword evidence="3" id="KW-0862">Zinc</keyword>
<protein>
    <submittedName>
        <fullName evidence="6">Zinc finger, mynd-type domain containing protein</fullName>
    </submittedName>
</protein>
<dbReference type="OrthoDB" id="5945798at2759"/>
<dbReference type="RefSeq" id="XP_014173584.1">
    <property type="nucleotide sequence ID" value="XM_014318109.1"/>
</dbReference>
<dbReference type="GO" id="GO:0008270">
    <property type="term" value="F:zinc ion binding"/>
    <property type="evidence" value="ECO:0007669"/>
    <property type="project" value="UniProtKB-KW"/>
</dbReference>
<dbReference type="eggNOG" id="ENOG502QR5D">
    <property type="taxonomic scope" value="Eukaryota"/>
</dbReference>
<feature type="domain" description="MYND-type" evidence="5">
    <location>
        <begin position="165"/>
        <end position="210"/>
    </location>
</feature>